<gene>
    <name evidence="2" type="ORF">EZJ55_24280</name>
</gene>
<dbReference type="Proteomes" id="UP000325636">
    <property type="component" value="Unassembled WGS sequence"/>
</dbReference>
<comment type="caution">
    <text evidence="2">The sequence shown here is derived from an EMBL/GenBank/DDBJ whole genome shotgun (WGS) entry which is preliminary data.</text>
</comment>
<protein>
    <submittedName>
        <fullName evidence="2">Uncharacterized protein</fullName>
    </submittedName>
</protein>
<dbReference type="EMBL" id="SRLN01000012">
    <property type="protein sequence ID" value="KAB0243190.1"/>
    <property type="molecule type" value="Genomic_DNA"/>
</dbReference>
<reference evidence="3" key="1">
    <citation type="submission" date="2019-04" db="EMBL/GenBank/DDBJ databases">
        <title>Microviridin 1777: A Toxic Chymotrypsin Inhibitor Discovered by a Metabologenomic Approach.</title>
        <authorList>
            <person name="Sieber S."/>
            <person name="Grendelmeier S.M."/>
            <person name="Harris L.A."/>
            <person name="Mitchell D.A."/>
            <person name="Gademann K."/>
        </authorList>
    </citation>
    <scope>NUCLEOTIDE SEQUENCE [LARGE SCALE GENOMIC DNA]</scope>
    <source>
        <strain evidence="3">EAWAG127a</strain>
    </source>
</reference>
<organism evidence="2 3">
    <name type="scientific">Microcystis aeruginosa EAWAG127a</name>
    <dbReference type="NCBI Taxonomy" id="2529855"/>
    <lineage>
        <taxon>Bacteria</taxon>
        <taxon>Bacillati</taxon>
        <taxon>Cyanobacteriota</taxon>
        <taxon>Cyanophyceae</taxon>
        <taxon>Oscillatoriophycideae</taxon>
        <taxon>Chroococcales</taxon>
        <taxon>Microcystaceae</taxon>
        <taxon>Microcystis</taxon>
    </lineage>
</organism>
<feature type="region of interest" description="Disordered" evidence="1">
    <location>
        <begin position="1"/>
        <end position="63"/>
    </location>
</feature>
<feature type="compositionally biased region" description="Polar residues" evidence="1">
    <location>
        <begin position="38"/>
        <end position="49"/>
    </location>
</feature>
<dbReference type="RefSeq" id="WP_150978489.1">
    <property type="nucleotide sequence ID" value="NZ_SRLN01000012.1"/>
</dbReference>
<accession>A0A5J5M086</accession>
<dbReference type="AlphaFoldDB" id="A0A5J5M086"/>
<sequence length="63" mass="6808">MGEGESGEWGNGGMGEVGKWESGEWGNGGSGKWGNFKNPITQHPNTQHAKTLKPQHKPQHPNT</sequence>
<feature type="compositionally biased region" description="Basic residues" evidence="1">
    <location>
        <begin position="50"/>
        <end position="63"/>
    </location>
</feature>
<evidence type="ECO:0000313" key="3">
    <source>
        <dbReference type="Proteomes" id="UP000325636"/>
    </source>
</evidence>
<proteinExistence type="predicted"/>
<feature type="compositionally biased region" description="Gly residues" evidence="1">
    <location>
        <begin position="1"/>
        <end position="16"/>
    </location>
</feature>
<evidence type="ECO:0000256" key="1">
    <source>
        <dbReference type="SAM" id="MobiDB-lite"/>
    </source>
</evidence>
<evidence type="ECO:0000313" key="2">
    <source>
        <dbReference type="EMBL" id="KAB0243190.1"/>
    </source>
</evidence>
<name>A0A5J5M086_MICAE</name>